<feature type="transmembrane region" description="Helical" evidence="1">
    <location>
        <begin position="225"/>
        <end position="250"/>
    </location>
</feature>
<evidence type="ECO:0000313" key="3">
    <source>
        <dbReference type="EMBL" id="PZP03412.1"/>
    </source>
</evidence>
<sequence length="260" mass="26369">MAVPATAATQDLTAGTFAWPIKTSFMEHLAGPMAAGRWTTTDGATYKDNQLLFPVNVAETTLDADGNGTIVLDGSAHIVAYKGLGAGGSAGLDLTYSDLKLQVQGTKVELVGDYVLSGDPGDKGAQVDRDGDDDVLVTFTLDAPIAVGTDVSAQDRQATAGAGLEGSLLRYKEGQILEGGDVDLVLDFADGKDAGVVEGHKSTGLARASAQLGTLSSEEPSSEGIGILVGVIAGVVALVGTAVAGMPLVLDALKRAGIRL</sequence>
<dbReference type="Pfam" id="PF04213">
    <property type="entry name" value="HtaA"/>
    <property type="match status" value="1"/>
</dbReference>
<dbReference type="EMBL" id="QFNY01000012">
    <property type="protein sequence ID" value="PZP03412.1"/>
    <property type="molecule type" value="Genomic_DNA"/>
</dbReference>
<keyword evidence="3" id="KW-0675">Receptor</keyword>
<name>A0A2W5D8S5_9CORY</name>
<feature type="domain" description="Htaa" evidence="2">
    <location>
        <begin position="15"/>
        <end position="178"/>
    </location>
</feature>
<evidence type="ECO:0000256" key="1">
    <source>
        <dbReference type="SAM" id="Phobius"/>
    </source>
</evidence>
<dbReference type="Proteomes" id="UP000249451">
    <property type="component" value="Unassembled WGS sequence"/>
</dbReference>
<keyword evidence="1" id="KW-0472">Membrane</keyword>
<dbReference type="AlphaFoldDB" id="A0A2W5D8S5"/>
<protein>
    <submittedName>
        <fullName evidence="3">Hemin receptor</fullName>
    </submittedName>
</protein>
<accession>A0A2W5D8S5</accession>
<proteinExistence type="predicted"/>
<organism evidence="3 4">
    <name type="scientific">Corynebacterium urealyticum</name>
    <dbReference type="NCBI Taxonomy" id="43771"/>
    <lineage>
        <taxon>Bacteria</taxon>
        <taxon>Bacillati</taxon>
        <taxon>Actinomycetota</taxon>
        <taxon>Actinomycetes</taxon>
        <taxon>Mycobacteriales</taxon>
        <taxon>Corynebacteriaceae</taxon>
        <taxon>Corynebacterium</taxon>
    </lineage>
</organism>
<keyword evidence="1" id="KW-0812">Transmembrane</keyword>
<evidence type="ECO:0000313" key="4">
    <source>
        <dbReference type="Proteomes" id="UP000249451"/>
    </source>
</evidence>
<evidence type="ECO:0000259" key="2">
    <source>
        <dbReference type="Pfam" id="PF04213"/>
    </source>
</evidence>
<dbReference type="InterPro" id="IPR007331">
    <property type="entry name" value="Htaa"/>
</dbReference>
<comment type="caution">
    <text evidence="3">The sequence shown here is derived from an EMBL/GenBank/DDBJ whole genome shotgun (WGS) entry which is preliminary data.</text>
</comment>
<reference evidence="3 4" key="1">
    <citation type="submission" date="2017-11" db="EMBL/GenBank/DDBJ databases">
        <title>Infants hospitalized years apart are colonized by the same room-sourced microbial strains.</title>
        <authorList>
            <person name="Brooks B."/>
            <person name="Olm M.R."/>
            <person name="Firek B.A."/>
            <person name="Baker R."/>
            <person name="Thomas B.C."/>
            <person name="Morowitz M.J."/>
            <person name="Banfield J.F."/>
        </authorList>
    </citation>
    <scope>NUCLEOTIDE SEQUENCE [LARGE SCALE GENOMIC DNA]</scope>
    <source>
        <strain evidence="3">S2_012_000_R3_87</strain>
    </source>
</reference>
<gene>
    <name evidence="3" type="ORF">DI609_01055</name>
</gene>
<keyword evidence="1" id="KW-1133">Transmembrane helix</keyword>